<accession>A0A7J8SI58</accession>
<gene>
    <name evidence="1" type="ORF">Godav_003571</name>
</gene>
<protein>
    <submittedName>
        <fullName evidence="1">Uncharacterized protein</fullName>
    </submittedName>
</protein>
<name>A0A7J8SI58_GOSDV</name>
<feature type="non-terminal residue" evidence="1">
    <location>
        <position position="52"/>
    </location>
</feature>
<dbReference type="EMBL" id="JABFAC010000010">
    <property type="protein sequence ID" value="MBA0625814.1"/>
    <property type="molecule type" value="Genomic_DNA"/>
</dbReference>
<comment type="caution">
    <text evidence="1">The sequence shown here is derived from an EMBL/GenBank/DDBJ whole genome shotgun (WGS) entry which is preliminary data.</text>
</comment>
<dbReference type="Proteomes" id="UP000593561">
    <property type="component" value="Unassembled WGS sequence"/>
</dbReference>
<keyword evidence="2" id="KW-1185">Reference proteome</keyword>
<organism evidence="1 2">
    <name type="scientific">Gossypium davidsonii</name>
    <name type="common">Davidson's cotton</name>
    <name type="synonym">Gossypium klotzschianum subsp. davidsonii</name>
    <dbReference type="NCBI Taxonomy" id="34287"/>
    <lineage>
        <taxon>Eukaryota</taxon>
        <taxon>Viridiplantae</taxon>
        <taxon>Streptophyta</taxon>
        <taxon>Embryophyta</taxon>
        <taxon>Tracheophyta</taxon>
        <taxon>Spermatophyta</taxon>
        <taxon>Magnoliopsida</taxon>
        <taxon>eudicotyledons</taxon>
        <taxon>Gunneridae</taxon>
        <taxon>Pentapetalae</taxon>
        <taxon>rosids</taxon>
        <taxon>malvids</taxon>
        <taxon>Malvales</taxon>
        <taxon>Malvaceae</taxon>
        <taxon>Malvoideae</taxon>
        <taxon>Gossypium</taxon>
    </lineage>
</organism>
<reference evidence="1 2" key="1">
    <citation type="journal article" date="2019" name="Genome Biol. Evol.">
        <title>Insights into the evolution of the New World diploid cottons (Gossypium, subgenus Houzingenia) based on genome sequencing.</title>
        <authorList>
            <person name="Grover C.E."/>
            <person name="Arick M.A. 2nd"/>
            <person name="Thrash A."/>
            <person name="Conover J.L."/>
            <person name="Sanders W.S."/>
            <person name="Peterson D.G."/>
            <person name="Frelichowski J.E."/>
            <person name="Scheffler J.A."/>
            <person name="Scheffler B.E."/>
            <person name="Wendel J.F."/>
        </authorList>
    </citation>
    <scope>NUCLEOTIDE SEQUENCE [LARGE SCALE GENOMIC DNA]</scope>
    <source>
        <strain evidence="1">27</strain>
        <tissue evidence="1">Leaf</tissue>
    </source>
</reference>
<evidence type="ECO:0000313" key="2">
    <source>
        <dbReference type="Proteomes" id="UP000593561"/>
    </source>
</evidence>
<proteinExistence type="predicted"/>
<evidence type="ECO:0000313" key="1">
    <source>
        <dbReference type="EMBL" id="MBA0625814.1"/>
    </source>
</evidence>
<dbReference type="AlphaFoldDB" id="A0A7J8SI58"/>
<sequence>MLAVKRDLVLKSIFQHAESSCPANFYAFVVRYCSNFYHHYNNNITPKVRFQY</sequence>